<accession>A0A2S4MJI0</accession>
<dbReference type="Gene3D" id="3.40.50.720">
    <property type="entry name" value="NAD(P)-binding Rossmann-like Domain"/>
    <property type="match status" value="1"/>
</dbReference>
<gene>
    <name evidence="3" type="ORF">B0G62_102395</name>
</gene>
<proteinExistence type="predicted"/>
<dbReference type="Proteomes" id="UP000237381">
    <property type="component" value="Unassembled WGS sequence"/>
</dbReference>
<dbReference type="InterPro" id="IPR051603">
    <property type="entry name" value="Zinc-ADH_QOR/CCCR"/>
</dbReference>
<dbReference type="PANTHER" id="PTHR44154:SF1">
    <property type="entry name" value="QUINONE OXIDOREDUCTASE"/>
    <property type="match status" value="1"/>
</dbReference>
<dbReference type="InterPro" id="IPR013154">
    <property type="entry name" value="ADH-like_N"/>
</dbReference>
<evidence type="ECO:0000313" key="4">
    <source>
        <dbReference type="Proteomes" id="UP000237381"/>
    </source>
</evidence>
<keyword evidence="1" id="KW-0521">NADP</keyword>
<dbReference type="CDD" id="cd08272">
    <property type="entry name" value="MDR6"/>
    <property type="match status" value="1"/>
</dbReference>
<dbReference type="InterPro" id="IPR036291">
    <property type="entry name" value="NAD(P)-bd_dom_sf"/>
</dbReference>
<dbReference type="Gene3D" id="3.90.180.10">
    <property type="entry name" value="Medium-chain alcohol dehydrogenases, catalytic domain"/>
    <property type="match status" value="1"/>
</dbReference>
<evidence type="ECO:0000313" key="3">
    <source>
        <dbReference type="EMBL" id="POR54785.1"/>
    </source>
</evidence>
<dbReference type="PANTHER" id="PTHR44154">
    <property type="entry name" value="QUINONE OXIDOREDUCTASE"/>
    <property type="match status" value="1"/>
</dbReference>
<dbReference type="SUPFAM" id="SSF51735">
    <property type="entry name" value="NAD(P)-binding Rossmann-fold domains"/>
    <property type="match status" value="1"/>
</dbReference>
<dbReference type="SMART" id="SM00829">
    <property type="entry name" value="PKS_ER"/>
    <property type="match status" value="1"/>
</dbReference>
<organism evidence="3 4">
    <name type="scientific">Paraburkholderia eburnea</name>
    <dbReference type="NCBI Taxonomy" id="1189126"/>
    <lineage>
        <taxon>Bacteria</taxon>
        <taxon>Pseudomonadati</taxon>
        <taxon>Pseudomonadota</taxon>
        <taxon>Betaproteobacteria</taxon>
        <taxon>Burkholderiales</taxon>
        <taxon>Burkholderiaceae</taxon>
        <taxon>Paraburkholderia</taxon>
    </lineage>
</organism>
<dbReference type="AlphaFoldDB" id="A0A2S4MJI0"/>
<dbReference type="Pfam" id="PF13602">
    <property type="entry name" value="ADH_zinc_N_2"/>
    <property type="match status" value="1"/>
</dbReference>
<protein>
    <submittedName>
        <fullName evidence="3">NADPH:quinone reductase-like Zn-dependent oxidoreductase</fullName>
    </submittedName>
</protein>
<dbReference type="GO" id="GO:0016491">
    <property type="term" value="F:oxidoreductase activity"/>
    <property type="evidence" value="ECO:0007669"/>
    <property type="project" value="InterPro"/>
</dbReference>
<dbReference type="RefSeq" id="WP_208624210.1">
    <property type="nucleotide sequence ID" value="NZ_PQGA01000002.1"/>
</dbReference>
<sequence length="336" mass="34465">MSPTTMKAALLAAPNAPFTLTDVPRPYAGAGDVLVRIHASAVNPLDTKIRRGAAGHAQHPLPAILGIDTAGEVVEVGNGVTGFRPGDKVYGMTGGVGGVQGSLAEFAAVDARLLAPAPSTLSLREAATLPLAFITAWEGLVDRARVQPGQTVLVLGGTGAVGQAAIQLAKALGAAVFATAGASRHAMLNRFGIQIIDSAAASDMKDLVARYTGGRGFDVVYDTAGGESLDRAFHAVARFGHVVSALGWGTHALAPLSFRAASYSGVFTLLPLLSGEGRAAHGQILRETSKLAEQGKIDVTLDARRFTLANVDAAHALVETRQAEGKVVVDIVEGAV</sequence>
<evidence type="ECO:0000256" key="1">
    <source>
        <dbReference type="ARBA" id="ARBA00022857"/>
    </source>
</evidence>
<dbReference type="SUPFAM" id="SSF50129">
    <property type="entry name" value="GroES-like"/>
    <property type="match status" value="1"/>
</dbReference>
<dbReference type="EMBL" id="PQGA01000002">
    <property type="protein sequence ID" value="POR54785.1"/>
    <property type="molecule type" value="Genomic_DNA"/>
</dbReference>
<reference evidence="3 4" key="1">
    <citation type="submission" date="2018-01" db="EMBL/GenBank/DDBJ databases">
        <title>Genomic Encyclopedia of Type Strains, Phase III (KMG-III): the genomes of soil and plant-associated and newly described type strains.</title>
        <authorList>
            <person name="Whitman W."/>
        </authorList>
    </citation>
    <scope>NUCLEOTIDE SEQUENCE [LARGE SCALE GENOMIC DNA]</scope>
    <source>
        <strain evidence="3 4">JCM 18070</strain>
    </source>
</reference>
<dbReference type="InterPro" id="IPR020843">
    <property type="entry name" value="ER"/>
</dbReference>
<comment type="caution">
    <text evidence="3">The sequence shown here is derived from an EMBL/GenBank/DDBJ whole genome shotgun (WGS) entry which is preliminary data.</text>
</comment>
<feature type="domain" description="Enoyl reductase (ER)" evidence="2">
    <location>
        <begin position="13"/>
        <end position="329"/>
    </location>
</feature>
<dbReference type="Pfam" id="PF08240">
    <property type="entry name" value="ADH_N"/>
    <property type="match status" value="1"/>
</dbReference>
<name>A0A2S4MJI0_9BURK</name>
<dbReference type="InterPro" id="IPR011032">
    <property type="entry name" value="GroES-like_sf"/>
</dbReference>
<evidence type="ECO:0000259" key="2">
    <source>
        <dbReference type="SMART" id="SM00829"/>
    </source>
</evidence>
<keyword evidence="4" id="KW-1185">Reference proteome</keyword>